<evidence type="ECO:0000256" key="1">
    <source>
        <dbReference type="SAM" id="SignalP"/>
    </source>
</evidence>
<dbReference type="Proteomes" id="UP000498740">
    <property type="component" value="Unassembled WGS sequence"/>
</dbReference>
<dbReference type="Gene3D" id="2.60.40.20">
    <property type="entry name" value="Alpha-amylase inhibitor"/>
    <property type="match status" value="1"/>
</dbReference>
<dbReference type="GO" id="GO:0015066">
    <property type="term" value="F:alpha-amylase inhibitor activity"/>
    <property type="evidence" value="ECO:0007669"/>
    <property type="project" value="InterPro"/>
</dbReference>
<dbReference type="InterPro" id="IPR036379">
    <property type="entry name" value="A-amylase_inhib_sf"/>
</dbReference>
<comment type="caution">
    <text evidence="2">The sequence shown here is derived from an EMBL/GenBank/DDBJ whole genome shotgun (WGS) entry which is preliminary data.</text>
</comment>
<evidence type="ECO:0000313" key="3">
    <source>
        <dbReference type="Proteomes" id="UP000498740"/>
    </source>
</evidence>
<protein>
    <submittedName>
        <fullName evidence="2">Uncharacterized protein</fullName>
    </submittedName>
</protein>
<gene>
    <name evidence="2" type="ORF">Smic_57060</name>
</gene>
<keyword evidence="1" id="KW-0732">Signal</keyword>
<reference evidence="2 3" key="1">
    <citation type="submission" date="2020-05" db="EMBL/GenBank/DDBJ databases">
        <title>Whole genome shotgun sequence of Streptomyces microflavus NBRC 13062.</title>
        <authorList>
            <person name="Komaki H."/>
            <person name="Tamura T."/>
        </authorList>
    </citation>
    <scope>NUCLEOTIDE SEQUENCE [LARGE SCALE GENOMIC DNA]</scope>
    <source>
        <strain evidence="2 3">NBRC 13062</strain>
    </source>
</reference>
<dbReference type="EMBL" id="BLWD01000001">
    <property type="protein sequence ID" value="GFN07150.1"/>
    <property type="molecule type" value="Genomic_DNA"/>
</dbReference>
<sequence length="113" mass="11840">MRKFVSATTIAAAMCGSLMFAAPIATAAPQAPIVGDVTVQAAAPSCVTVKRITDGHLVKYKGYDVTNNCATSKKLKGVFSGGYDSECKSVGSKKKARLMSSQPWVGYDKVVTC</sequence>
<dbReference type="RefSeq" id="WP_032757959.1">
    <property type="nucleotide sequence ID" value="NZ_BMUG01000004.1"/>
</dbReference>
<evidence type="ECO:0000313" key="2">
    <source>
        <dbReference type="EMBL" id="GFN07150.1"/>
    </source>
</evidence>
<feature type="chain" id="PRO_5029595090" evidence="1">
    <location>
        <begin position="28"/>
        <end position="113"/>
    </location>
</feature>
<feature type="signal peptide" evidence="1">
    <location>
        <begin position="1"/>
        <end position="27"/>
    </location>
</feature>
<dbReference type="AlphaFoldDB" id="A0A7J0CX88"/>
<proteinExistence type="predicted"/>
<name>A0A7J0CX88_STRMI</name>
<organism evidence="2 3">
    <name type="scientific">Streptomyces microflavus</name>
    <name type="common">Streptomyces lipmanii</name>
    <dbReference type="NCBI Taxonomy" id="1919"/>
    <lineage>
        <taxon>Bacteria</taxon>
        <taxon>Bacillati</taxon>
        <taxon>Actinomycetota</taxon>
        <taxon>Actinomycetes</taxon>
        <taxon>Kitasatosporales</taxon>
        <taxon>Streptomycetaceae</taxon>
        <taxon>Streptomyces</taxon>
    </lineage>
</organism>
<accession>A0A7J0CX88</accession>